<proteinExistence type="predicted"/>
<dbReference type="Proteomes" id="UP000762676">
    <property type="component" value="Unassembled WGS sequence"/>
</dbReference>
<evidence type="ECO:0000313" key="3">
    <source>
        <dbReference type="Proteomes" id="UP000762676"/>
    </source>
</evidence>
<name>A0AAV4JPL7_9GAST</name>
<dbReference type="EMBL" id="BMAT01014006">
    <property type="protein sequence ID" value="GFS24722.1"/>
    <property type="molecule type" value="Genomic_DNA"/>
</dbReference>
<feature type="domain" description="Glycoside hydrolase 123 catalytic" evidence="1">
    <location>
        <begin position="2"/>
        <end position="158"/>
    </location>
</feature>
<evidence type="ECO:0000259" key="1">
    <source>
        <dbReference type="Pfam" id="PF13320"/>
    </source>
</evidence>
<gene>
    <name evidence="2" type="ORF">ElyMa_007010500</name>
</gene>
<sequence length="210" mass="24252">MTEIFNLVEENAPEFLERISIAGHPEAEIYATGDLSISYEFFPNQNLEKKETLEVIAKRNRNNKLTTFYLCGQPEHPNTLTYSPAIESQMVPIIAMKYALEGYTRWAYCNWTDNPLKKPVFNYNQGDEYIVYPGKTGPISTIRWELFKEGLEDYKILSSMRRDGLLTLKDFEKILQLYTEPQDGRRKGVSDISNARNIMRIIFGTSKGVD</sequence>
<organism evidence="2 3">
    <name type="scientific">Elysia marginata</name>
    <dbReference type="NCBI Taxonomy" id="1093978"/>
    <lineage>
        <taxon>Eukaryota</taxon>
        <taxon>Metazoa</taxon>
        <taxon>Spiralia</taxon>
        <taxon>Lophotrochozoa</taxon>
        <taxon>Mollusca</taxon>
        <taxon>Gastropoda</taxon>
        <taxon>Heterobranchia</taxon>
        <taxon>Euthyneura</taxon>
        <taxon>Panpulmonata</taxon>
        <taxon>Sacoglossa</taxon>
        <taxon>Placobranchoidea</taxon>
        <taxon>Plakobranchidae</taxon>
        <taxon>Elysia</taxon>
    </lineage>
</organism>
<dbReference type="Pfam" id="PF13320">
    <property type="entry name" value="GH123_cat"/>
    <property type="match status" value="1"/>
</dbReference>
<accession>A0AAV4JPL7</accession>
<comment type="caution">
    <text evidence="2">The sequence shown here is derived from an EMBL/GenBank/DDBJ whole genome shotgun (WGS) entry which is preliminary data.</text>
</comment>
<dbReference type="AlphaFoldDB" id="A0AAV4JPL7"/>
<keyword evidence="3" id="KW-1185">Reference proteome</keyword>
<reference evidence="2 3" key="1">
    <citation type="journal article" date="2021" name="Elife">
        <title>Chloroplast acquisition without the gene transfer in kleptoplastic sea slugs, Plakobranchus ocellatus.</title>
        <authorList>
            <person name="Maeda T."/>
            <person name="Takahashi S."/>
            <person name="Yoshida T."/>
            <person name="Shimamura S."/>
            <person name="Takaki Y."/>
            <person name="Nagai Y."/>
            <person name="Toyoda A."/>
            <person name="Suzuki Y."/>
            <person name="Arimoto A."/>
            <person name="Ishii H."/>
            <person name="Satoh N."/>
            <person name="Nishiyama T."/>
            <person name="Hasebe M."/>
            <person name="Maruyama T."/>
            <person name="Minagawa J."/>
            <person name="Obokata J."/>
            <person name="Shigenobu S."/>
        </authorList>
    </citation>
    <scope>NUCLEOTIDE SEQUENCE [LARGE SCALE GENOMIC DNA]</scope>
</reference>
<dbReference type="InterPro" id="IPR025150">
    <property type="entry name" value="GH123_cat"/>
</dbReference>
<protein>
    <recommendedName>
        <fullName evidence="1">Glycoside hydrolase 123 catalytic domain-containing protein</fullName>
    </recommendedName>
</protein>
<evidence type="ECO:0000313" key="2">
    <source>
        <dbReference type="EMBL" id="GFS24722.1"/>
    </source>
</evidence>